<dbReference type="EMBL" id="VWMK01000002">
    <property type="protein sequence ID" value="KAA3769551.1"/>
    <property type="molecule type" value="Genomic_DNA"/>
</dbReference>
<feature type="domain" description="Fibronectin type-III" evidence="2">
    <location>
        <begin position="745"/>
        <end position="841"/>
    </location>
</feature>
<reference evidence="3 4" key="1">
    <citation type="journal article" date="2019" name="Nat. Med.">
        <title>A library of human gut bacterial isolates paired with longitudinal multiomics data enables mechanistic microbiome research.</title>
        <authorList>
            <person name="Poyet M."/>
            <person name="Groussin M."/>
            <person name="Gibbons S.M."/>
            <person name="Avila-Pacheco J."/>
            <person name="Jiang X."/>
            <person name="Kearney S.M."/>
            <person name="Perrotta A.R."/>
            <person name="Berdy B."/>
            <person name="Zhao S."/>
            <person name="Lieberman T.D."/>
            <person name="Swanson P.K."/>
            <person name="Smith M."/>
            <person name="Roesemann S."/>
            <person name="Alexander J.E."/>
            <person name="Rich S.A."/>
            <person name="Livny J."/>
            <person name="Vlamakis H."/>
            <person name="Clish C."/>
            <person name="Bullock K."/>
            <person name="Deik A."/>
            <person name="Scott J."/>
            <person name="Pierce K.A."/>
            <person name="Xavier R.J."/>
            <person name="Alm E.J."/>
        </authorList>
    </citation>
    <scope>NUCLEOTIDE SEQUENCE [LARGE SCALE GENOMIC DNA]</scope>
    <source>
        <strain evidence="3 4">BIOML-A10</strain>
    </source>
</reference>
<dbReference type="Proteomes" id="UP000422221">
    <property type="component" value="Unassembled WGS sequence"/>
</dbReference>
<dbReference type="InterPro" id="IPR050991">
    <property type="entry name" value="ECM_Regulatory_Proteins"/>
</dbReference>
<dbReference type="InterPro" id="IPR003961">
    <property type="entry name" value="FN3_dom"/>
</dbReference>
<name>A0A7J4XNG0_9BACE</name>
<dbReference type="PANTHER" id="PTHR46708:SF2">
    <property type="entry name" value="FIBRONECTIN TYPE-III DOMAIN-CONTAINING PROTEIN"/>
    <property type="match status" value="1"/>
</dbReference>
<dbReference type="SUPFAM" id="SSF49265">
    <property type="entry name" value="Fibronectin type III"/>
    <property type="match status" value="5"/>
</dbReference>
<dbReference type="PROSITE" id="PS51257">
    <property type="entry name" value="PROKAR_LIPOPROTEIN"/>
    <property type="match status" value="1"/>
</dbReference>
<proteinExistence type="predicted"/>
<dbReference type="PROSITE" id="PS50853">
    <property type="entry name" value="FN3"/>
    <property type="match status" value="2"/>
</dbReference>
<evidence type="ECO:0000259" key="2">
    <source>
        <dbReference type="PROSITE" id="PS50853"/>
    </source>
</evidence>
<dbReference type="Gene3D" id="2.60.40.10">
    <property type="entry name" value="Immunoglobulins"/>
    <property type="match status" value="4"/>
</dbReference>
<evidence type="ECO:0000256" key="1">
    <source>
        <dbReference type="ARBA" id="ARBA00022737"/>
    </source>
</evidence>
<gene>
    <name evidence="3" type="ORF">F3F73_03790</name>
</gene>
<accession>A0A7J4XNG0</accession>
<keyword evidence="1" id="KW-0677">Repeat</keyword>
<dbReference type="CDD" id="cd00063">
    <property type="entry name" value="FN3"/>
    <property type="match status" value="3"/>
</dbReference>
<evidence type="ECO:0000313" key="4">
    <source>
        <dbReference type="Proteomes" id="UP000422221"/>
    </source>
</evidence>
<comment type="caution">
    <text evidence="3">The sequence shown here is derived from an EMBL/GenBank/DDBJ whole genome shotgun (WGS) entry which is preliminary data.</text>
</comment>
<feature type="domain" description="Fibronectin type-III" evidence="2">
    <location>
        <begin position="545"/>
        <end position="644"/>
    </location>
</feature>
<dbReference type="InterPro" id="IPR013783">
    <property type="entry name" value="Ig-like_fold"/>
</dbReference>
<dbReference type="RefSeq" id="WP_130058694.1">
    <property type="nucleotide sequence ID" value="NZ_JADNPJ010000002.1"/>
</dbReference>
<dbReference type="SMART" id="SM00060">
    <property type="entry name" value="FN3"/>
    <property type="match status" value="7"/>
</dbReference>
<evidence type="ECO:0000313" key="3">
    <source>
        <dbReference type="EMBL" id="KAA3769551.1"/>
    </source>
</evidence>
<protein>
    <submittedName>
        <fullName evidence="3">Fibronectin type III domain-containing protein</fullName>
    </submittedName>
</protein>
<sequence>MKRLIRTIAILCFIWLTGGCEKDTEPTWIAPKMEIQVVPQDDIKRKSAILKGNIGENDLEITECGFLYSINKTLLESKALGDKDVIKVPVEQTSGEVKVQLEELIPGTNYFYCLFITCGNTTVISPEILQFATVANNAPELDAITLRTKDNQSITVASEVISSGAESIELRGVCYVKGTEGDPKLGDNNVAVPEGETDFVVTISNLSASTDYTIRAFAMNNEGIVGYGKTTVIRTENSEKPTVRTYDEPTVRGNYAVVTAEVTDAGTSAVTSRGFCWSSTNSTPMLGACDGQTEMPLTESNVFAGEINKLKEGTVYHIRAYATNGKGTGYGNAVTITTTSVILPEVTITTPTFTTKTADLSAAIASNGGGTITEQGFCWSASVHNPQTGTEGCEHKAIEGDDFKYMLEELTPGTTYYVTAYAVNEKGTGYSNVKEFKTMELTVPRLDALVISTPKTDGASVNCTLLSNGNGTVTERGFCWSTSVQNPRLDMQGCEKIQMTGTEFLHEFTGLNPGTPYYVTAYATNEAGTGYSQAGSFTTVTISEPTLDIPYISAINTTSAYVRSSIINDNNSPVTGKGFCYSTTNPNPTTSDKVISVEGNDFTQQLLGLNHGTLYYIRAFATNSVGTGYSSSESFTTTQITAPGLYSTNVSGVTINSAVLTATIYSAGNGTISRKGFCWSTETSQPDMDKNTHQDIEGNVTALNHTLTGLTPGKTYYVRAYAVNEAGVTYNSHAQFTTDAVNKPTFGNISVTDVAITTAKVTARISSNGNQEITRKGFYWSSTNHEPGENDQVKAIEGTGDQMVLNMSDLKSSTTYYVRAFATNSQGTTLSNITSFTTAIDPVPGDGDMGNPDK</sequence>
<dbReference type="InterPro" id="IPR036116">
    <property type="entry name" value="FN3_sf"/>
</dbReference>
<dbReference type="AlphaFoldDB" id="A0A7J4XNG0"/>
<dbReference type="PANTHER" id="PTHR46708">
    <property type="entry name" value="TENASCIN"/>
    <property type="match status" value="1"/>
</dbReference>
<organism evidence="3 4">
    <name type="scientific">Bacteroides salyersiae</name>
    <dbReference type="NCBI Taxonomy" id="291644"/>
    <lineage>
        <taxon>Bacteria</taxon>
        <taxon>Pseudomonadati</taxon>
        <taxon>Bacteroidota</taxon>
        <taxon>Bacteroidia</taxon>
        <taxon>Bacteroidales</taxon>
        <taxon>Bacteroidaceae</taxon>
        <taxon>Bacteroides</taxon>
    </lineage>
</organism>